<evidence type="ECO:0000256" key="3">
    <source>
        <dbReference type="ARBA" id="ARBA00022506"/>
    </source>
</evidence>
<keyword evidence="9" id="KW-0946">Virion</keyword>
<keyword evidence="4" id="KW-1032">Host cell membrane</keyword>
<dbReference type="InterPro" id="IPR000776">
    <property type="entry name" value="Fusion_F0_Paramyxovir"/>
</dbReference>
<dbReference type="SUPFAM" id="SSF58069">
    <property type="entry name" value="Virus ectodomain"/>
    <property type="match status" value="1"/>
</dbReference>
<comment type="similarity">
    <text evidence="1 18">Belongs to the paramyxoviruses fusion glycoprotein family.</text>
</comment>
<comment type="subcellular location">
    <subcellularLocation>
        <location evidence="18">Virion membrane</location>
        <topology evidence="18">Single-pass type I membrane protein</topology>
    </subcellularLocation>
    <subcellularLocation>
        <location evidence="18">Host cell membrane</location>
        <topology evidence="18">Single-pass membrane protein</topology>
    </subcellularLocation>
</comment>
<keyword evidence="13" id="KW-0175">Coiled coil</keyword>
<dbReference type="GO" id="GO:0019064">
    <property type="term" value="P:fusion of virus membrane with host plasma membrane"/>
    <property type="evidence" value="ECO:0007669"/>
    <property type="project" value="UniProtKB-KW"/>
</dbReference>
<evidence type="ECO:0000256" key="14">
    <source>
        <dbReference type="ARBA" id="ARBA00023136"/>
    </source>
</evidence>
<keyword evidence="15" id="KW-1015">Disulfide bond</keyword>
<dbReference type="Proteomes" id="UP001246610">
    <property type="component" value="Segment"/>
</dbReference>
<keyword evidence="6" id="KW-1162">Viral penetration into host cytoplasm</keyword>
<evidence type="ECO:0000256" key="11">
    <source>
        <dbReference type="ARBA" id="ARBA00022879"/>
    </source>
</evidence>
<evidence type="ECO:0000256" key="13">
    <source>
        <dbReference type="ARBA" id="ARBA00023054"/>
    </source>
</evidence>
<keyword evidence="3" id="KW-1168">Fusion of virus membrane with host membrane</keyword>
<evidence type="ECO:0000256" key="9">
    <source>
        <dbReference type="ARBA" id="ARBA00022844"/>
    </source>
</evidence>
<feature type="transmembrane region" description="Helical" evidence="18">
    <location>
        <begin position="493"/>
        <end position="515"/>
    </location>
</feature>
<evidence type="ECO:0000256" key="7">
    <source>
        <dbReference type="ARBA" id="ARBA00022692"/>
    </source>
</evidence>
<evidence type="ECO:0000256" key="4">
    <source>
        <dbReference type="ARBA" id="ARBA00022511"/>
    </source>
</evidence>
<keyword evidence="8" id="KW-0732">Signal</keyword>
<keyword evidence="14 18" id="KW-0472">Membrane</keyword>
<dbReference type="EMBL" id="MZ328290">
    <property type="protein sequence ID" value="UBB42383.1"/>
    <property type="molecule type" value="Viral_cRNA"/>
</dbReference>
<dbReference type="Gene3D" id="1.10.287.2480">
    <property type="match status" value="1"/>
</dbReference>
<evidence type="ECO:0000313" key="19">
    <source>
        <dbReference type="EMBL" id="UBB42383.1"/>
    </source>
</evidence>
<keyword evidence="5" id="KW-1169">Fusion of virus membrane with host cell membrane</keyword>
<evidence type="ECO:0000256" key="17">
    <source>
        <dbReference type="ARBA" id="ARBA00023296"/>
    </source>
</evidence>
<evidence type="ECO:0000256" key="18">
    <source>
        <dbReference type="RuleBase" id="RU003705"/>
    </source>
</evidence>
<keyword evidence="11 18" id="KW-0261">Viral envelope protein</keyword>
<proteinExistence type="inferred from homology"/>
<dbReference type="Gene3D" id="2.60.40.1690">
    <property type="entry name" value="Head and neck region of the ectodomain of NDV fusion glycoprotein"/>
    <property type="match status" value="1"/>
</dbReference>
<protein>
    <recommendedName>
        <fullName evidence="2 18">Fusion glycoprotein F0</fullName>
    </recommendedName>
</protein>
<dbReference type="GO" id="GO:0019031">
    <property type="term" value="C:viral envelope"/>
    <property type="evidence" value="ECO:0007669"/>
    <property type="project" value="UniProtKB-KW"/>
</dbReference>
<accession>A0AAE8XRY8</accession>
<dbReference type="Gene3D" id="6.10.10.110">
    <property type="match status" value="1"/>
</dbReference>
<reference evidence="19" key="1">
    <citation type="submission" date="2021-05" db="EMBL/GenBank/DDBJ databases">
        <title>Comparation of mammalian active virome structures and with host-virus interactions in sympatric communities.</title>
        <authorList>
            <person name="Tan Z."/>
            <person name="Nie F.-Y."/>
            <person name="Zhang Y.-Z."/>
        </authorList>
    </citation>
    <scope>NUCLEOTIDE SEQUENCE</scope>
    <source>
        <strain evidence="19">WFB_Rpear</strain>
    </source>
</reference>
<evidence type="ECO:0000256" key="6">
    <source>
        <dbReference type="ARBA" id="ARBA00022595"/>
    </source>
</evidence>
<name>A0AAE8XRY8_9MONO</name>
<dbReference type="SUPFAM" id="SSF69922">
    <property type="entry name" value="Head and neck region of the ectodomain of NDV fusion glycoprotein"/>
    <property type="match status" value="1"/>
</dbReference>
<evidence type="ECO:0000256" key="10">
    <source>
        <dbReference type="ARBA" id="ARBA00022870"/>
    </source>
</evidence>
<comment type="subunit">
    <text evidence="18">Homotrimer of disulfide-linked F1-F2.</text>
</comment>
<organism evidence="19 20">
    <name type="scientific">Wufeng Rhinolophus pearsonii paramyxovirus 1</name>
    <dbReference type="NCBI Taxonomy" id="2877502"/>
    <lineage>
        <taxon>Viruses</taxon>
        <taxon>Riboviria</taxon>
        <taxon>Orthornavirae</taxon>
        <taxon>Negarnaviricota</taxon>
        <taxon>Haploviricotina</taxon>
        <taxon>Monjiviricetes</taxon>
        <taxon>Mononegavirales</taxon>
        <taxon>Paramyxoviridae</taxon>
        <taxon>Orthoparamyxovirinae</taxon>
        <taxon>Parajeilongvirus</taxon>
        <taxon>Parajeilongvirus rhinolophi</taxon>
    </lineage>
</organism>
<keyword evidence="10" id="KW-1043">Host membrane</keyword>
<keyword evidence="12 18" id="KW-1133">Transmembrane helix</keyword>
<evidence type="ECO:0000256" key="15">
    <source>
        <dbReference type="ARBA" id="ARBA00023157"/>
    </source>
</evidence>
<evidence type="ECO:0000256" key="1">
    <source>
        <dbReference type="ARBA" id="ARBA00008211"/>
    </source>
</evidence>
<keyword evidence="7 18" id="KW-0812">Transmembrane</keyword>
<evidence type="ECO:0000313" key="20">
    <source>
        <dbReference type="Proteomes" id="UP001246610"/>
    </source>
</evidence>
<sequence>MSIRNNLTILLVICASILVVIESQIAFTELSKIGVIKAKNYKWKIKGNPMIQPMVIKLLPNMGNLTRCTSSAVDDYQKLLNRILTPISESLAIMNAAVQKKKTQYKFWGAVVGGVALGVATSAQITAGVALHNSLQNAESINQLKDAIKNSNNAITELKTASQQTVIALSALQDQINTVMIPTMNQMGCQIATNSLALKLSQYFSEISLVFGPNLRDPASETISIQALSRAFNGDFESILMKLGYTNSDFLDVLESNSIQARIIGVDTLNYLLILQIEYPVITEIPNAAIQKFNLISFNNKGSEWFPVFPKELLVRFEYISNIDLTGCTQTQNSYICSQDTSSPISLTLYDCISGDLSKCIATKNVNSQVSRYALSDGVLFANCMPITCECHSTQQTIIQDKKTSNVMITSEYCKEVYIDSFFITVGTRYLNRSTFSQDFTIGDQISIDPIDIGSDISQIQNSINRTQEYLDKSNEILNSMNPSVINLSSFTWIWVLIVINILWLIISLTWLIMLTKRPQYSQIQYSRNSRSPTISTLSSYVGN</sequence>
<keyword evidence="16" id="KW-0325">Glycoprotein</keyword>
<keyword evidence="17" id="KW-1160">Virus entry into host cell</keyword>
<dbReference type="Pfam" id="PF00523">
    <property type="entry name" value="Fusion_gly"/>
    <property type="match status" value="1"/>
</dbReference>
<keyword evidence="20" id="KW-1185">Reference proteome</keyword>
<dbReference type="GO" id="GO:0055036">
    <property type="term" value="C:virion membrane"/>
    <property type="evidence" value="ECO:0007669"/>
    <property type="project" value="UniProtKB-SubCell"/>
</dbReference>
<evidence type="ECO:0000256" key="16">
    <source>
        <dbReference type="ARBA" id="ARBA00023180"/>
    </source>
</evidence>
<dbReference type="Gene3D" id="2.40.490.10">
    <property type="entry name" value="Newcastle disease virus like domain"/>
    <property type="match status" value="1"/>
</dbReference>
<dbReference type="GO" id="GO:0046718">
    <property type="term" value="P:symbiont entry into host cell"/>
    <property type="evidence" value="ECO:0007669"/>
    <property type="project" value="UniProtKB-KW"/>
</dbReference>
<evidence type="ECO:0000256" key="5">
    <source>
        <dbReference type="ARBA" id="ARBA00022521"/>
    </source>
</evidence>
<evidence type="ECO:0000256" key="2">
    <source>
        <dbReference type="ARBA" id="ARBA00016586"/>
    </source>
</evidence>
<dbReference type="GO" id="GO:0020002">
    <property type="term" value="C:host cell plasma membrane"/>
    <property type="evidence" value="ECO:0007669"/>
    <property type="project" value="UniProtKB-SubCell"/>
</dbReference>
<evidence type="ECO:0000256" key="8">
    <source>
        <dbReference type="ARBA" id="ARBA00022729"/>
    </source>
</evidence>
<evidence type="ECO:0000256" key="12">
    <source>
        <dbReference type="ARBA" id="ARBA00022989"/>
    </source>
</evidence>